<evidence type="ECO:0000256" key="1">
    <source>
        <dbReference type="ARBA" id="ARBA00022801"/>
    </source>
</evidence>
<dbReference type="PATRIC" id="fig|749414.3.peg.6912"/>
<dbReference type="EMBL" id="CP002047">
    <property type="protein sequence ID" value="ADI09834.1"/>
    <property type="molecule type" value="Genomic_DNA"/>
</dbReference>
<dbReference type="InterPro" id="IPR005754">
    <property type="entry name" value="Sortase"/>
</dbReference>
<proteinExistence type="predicted"/>
<dbReference type="eggNOG" id="COG3764">
    <property type="taxonomic scope" value="Bacteria"/>
</dbReference>
<accession>D7BXT6</accession>
<sequence length="128" mass="13289">MGRGAGWYGVGARPGALGTAVLIGPADAGVVRRLGGVRRGDAVRVLRADGTVAEFTVEGVEMVMAGRFDARRVYGARARGRAELRLVARGQEGGTRGEHGEHGEHGVRGGYPAHGARVVVSAYLTGVR</sequence>
<dbReference type="Proteomes" id="UP000000377">
    <property type="component" value="Chromosome"/>
</dbReference>
<name>D7BXT6_STRBB</name>
<dbReference type="Pfam" id="PF04203">
    <property type="entry name" value="Sortase"/>
    <property type="match status" value="1"/>
</dbReference>
<dbReference type="KEGG" id="sbh:SBI_06714"/>
<feature type="compositionally biased region" description="Basic and acidic residues" evidence="2">
    <location>
        <begin position="95"/>
        <end position="107"/>
    </location>
</feature>
<gene>
    <name evidence="3" type="ordered locus">SBI_06714</name>
</gene>
<keyword evidence="4" id="KW-1185">Reference proteome</keyword>
<dbReference type="CDD" id="cd05829">
    <property type="entry name" value="Sortase_F"/>
    <property type="match status" value="1"/>
</dbReference>
<dbReference type="AlphaFoldDB" id="D7BXT6"/>
<evidence type="ECO:0000313" key="3">
    <source>
        <dbReference type="EMBL" id="ADI09834.1"/>
    </source>
</evidence>
<dbReference type="Gene3D" id="2.40.260.10">
    <property type="entry name" value="Sortase"/>
    <property type="match status" value="1"/>
</dbReference>
<feature type="region of interest" description="Disordered" evidence="2">
    <location>
        <begin position="91"/>
        <end position="110"/>
    </location>
</feature>
<dbReference type="InterPro" id="IPR023365">
    <property type="entry name" value="Sortase_dom-sf"/>
</dbReference>
<keyword evidence="1" id="KW-0378">Hydrolase</keyword>
<dbReference type="STRING" id="749414.SBI_06714"/>
<evidence type="ECO:0000256" key="2">
    <source>
        <dbReference type="SAM" id="MobiDB-lite"/>
    </source>
</evidence>
<dbReference type="HOGENOM" id="CLU_1958285_0_0_11"/>
<reference evidence="3 4" key="1">
    <citation type="journal article" date="2010" name="J. Bacteriol.">
        <title>Genome sequence of the milbemycin-producing bacterium Streptomyces bingchenggensis.</title>
        <authorList>
            <person name="Wang X.J."/>
            <person name="Yan Y.J."/>
            <person name="Zhang B."/>
            <person name="An J."/>
            <person name="Wang J.J."/>
            <person name="Tian J."/>
            <person name="Jiang L."/>
            <person name="Chen Y.H."/>
            <person name="Huang S.X."/>
            <person name="Yin M."/>
            <person name="Zhang J."/>
            <person name="Gao A.L."/>
            <person name="Liu C.X."/>
            <person name="Zhu Z.X."/>
            <person name="Xiang W.S."/>
        </authorList>
    </citation>
    <scope>NUCLEOTIDE SEQUENCE [LARGE SCALE GENOMIC DNA]</scope>
    <source>
        <strain evidence="3 4">BCW-1</strain>
    </source>
</reference>
<dbReference type="InterPro" id="IPR042001">
    <property type="entry name" value="Sortase_F"/>
</dbReference>
<dbReference type="GO" id="GO:0016787">
    <property type="term" value="F:hydrolase activity"/>
    <property type="evidence" value="ECO:0007669"/>
    <property type="project" value="UniProtKB-KW"/>
</dbReference>
<protein>
    <submittedName>
        <fullName evidence="3">Uncharacterized protein</fullName>
    </submittedName>
</protein>
<organism evidence="3 4">
    <name type="scientific">Streptomyces bingchenggensis (strain BCW-1)</name>
    <dbReference type="NCBI Taxonomy" id="749414"/>
    <lineage>
        <taxon>Bacteria</taxon>
        <taxon>Bacillati</taxon>
        <taxon>Actinomycetota</taxon>
        <taxon>Actinomycetes</taxon>
        <taxon>Kitasatosporales</taxon>
        <taxon>Streptomycetaceae</taxon>
        <taxon>Streptomyces</taxon>
    </lineage>
</organism>
<evidence type="ECO:0000313" key="4">
    <source>
        <dbReference type="Proteomes" id="UP000000377"/>
    </source>
</evidence>